<proteinExistence type="predicted"/>
<evidence type="ECO:0000313" key="3">
    <source>
        <dbReference type="Proteomes" id="UP000604825"/>
    </source>
</evidence>
<keyword evidence="3" id="KW-1185">Reference proteome</keyword>
<feature type="compositionally biased region" description="Basic and acidic residues" evidence="1">
    <location>
        <begin position="88"/>
        <end position="110"/>
    </location>
</feature>
<name>A0A811MXD7_9POAL</name>
<dbReference type="AlphaFoldDB" id="A0A811MXD7"/>
<sequence>MAQFTEHSTSTICRTQCFQLQQPPCSQSKLDGLHAPRQLELDFADRGRVLQGSSTTQLAHGKPASATVRCQQARRRAPPRRLTGRCGIRNEDTRAPREEEEKGGRRMCSRERRRRRGRTECGDGGG</sequence>
<gene>
    <name evidence="2" type="ORF">NCGR_LOCUS7787</name>
</gene>
<protein>
    <submittedName>
        <fullName evidence="2">Uncharacterized protein</fullName>
    </submittedName>
</protein>
<feature type="region of interest" description="Disordered" evidence="1">
    <location>
        <begin position="53"/>
        <end position="126"/>
    </location>
</feature>
<dbReference type="EMBL" id="CAJGYO010000002">
    <property type="protein sequence ID" value="CAD6211967.1"/>
    <property type="molecule type" value="Genomic_DNA"/>
</dbReference>
<accession>A0A811MXD7</accession>
<organism evidence="2 3">
    <name type="scientific">Miscanthus lutarioriparius</name>
    <dbReference type="NCBI Taxonomy" id="422564"/>
    <lineage>
        <taxon>Eukaryota</taxon>
        <taxon>Viridiplantae</taxon>
        <taxon>Streptophyta</taxon>
        <taxon>Embryophyta</taxon>
        <taxon>Tracheophyta</taxon>
        <taxon>Spermatophyta</taxon>
        <taxon>Magnoliopsida</taxon>
        <taxon>Liliopsida</taxon>
        <taxon>Poales</taxon>
        <taxon>Poaceae</taxon>
        <taxon>PACMAD clade</taxon>
        <taxon>Panicoideae</taxon>
        <taxon>Andropogonodae</taxon>
        <taxon>Andropogoneae</taxon>
        <taxon>Saccharinae</taxon>
        <taxon>Miscanthus</taxon>
    </lineage>
</organism>
<reference evidence="2" key="1">
    <citation type="submission" date="2020-10" db="EMBL/GenBank/DDBJ databases">
        <authorList>
            <person name="Han B."/>
            <person name="Lu T."/>
            <person name="Zhao Q."/>
            <person name="Huang X."/>
            <person name="Zhao Y."/>
        </authorList>
    </citation>
    <scope>NUCLEOTIDE SEQUENCE</scope>
</reference>
<feature type="compositionally biased region" description="Basic residues" evidence="1">
    <location>
        <begin position="72"/>
        <end position="83"/>
    </location>
</feature>
<evidence type="ECO:0000313" key="2">
    <source>
        <dbReference type="EMBL" id="CAD6211967.1"/>
    </source>
</evidence>
<dbReference type="Proteomes" id="UP000604825">
    <property type="component" value="Unassembled WGS sequence"/>
</dbReference>
<comment type="caution">
    <text evidence="2">The sequence shown here is derived from an EMBL/GenBank/DDBJ whole genome shotgun (WGS) entry which is preliminary data.</text>
</comment>
<evidence type="ECO:0000256" key="1">
    <source>
        <dbReference type="SAM" id="MobiDB-lite"/>
    </source>
</evidence>